<proteinExistence type="predicted"/>
<comment type="caution">
    <text evidence="1">The sequence shown here is derived from an EMBL/GenBank/DDBJ whole genome shotgun (WGS) entry which is preliminary data.</text>
</comment>
<gene>
    <name evidence="1" type="ORF">ABID46_001447</name>
</gene>
<organism evidence="1 2">
    <name type="scientific">Moheibacter stercoris</name>
    <dbReference type="NCBI Taxonomy" id="1628251"/>
    <lineage>
        <taxon>Bacteria</taxon>
        <taxon>Pseudomonadati</taxon>
        <taxon>Bacteroidota</taxon>
        <taxon>Flavobacteriia</taxon>
        <taxon>Flavobacteriales</taxon>
        <taxon>Weeksellaceae</taxon>
        <taxon>Moheibacter</taxon>
    </lineage>
</organism>
<keyword evidence="2" id="KW-1185">Reference proteome</keyword>
<evidence type="ECO:0000313" key="1">
    <source>
        <dbReference type="EMBL" id="MET3731865.1"/>
    </source>
</evidence>
<dbReference type="Proteomes" id="UP001549146">
    <property type="component" value="Unassembled WGS sequence"/>
</dbReference>
<dbReference type="EMBL" id="JBEPMO010000007">
    <property type="protein sequence ID" value="MET3731865.1"/>
    <property type="molecule type" value="Genomic_DNA"/>
</dbReference>
<protein>
    <submittedName>
        <fullName evidence="1">Uncharacterized protein</fullName>
    </submittedName>
</protein>
<dbReference type="RefSeq" id="WP_354508531.1">
    <property type="nucleotide sequence ID" value="NZ_JBEPMO010000007.1"/>
</dbReference>
<evidence type="ECO:0000313" key="2">
    <source>
        <dbReference type="Proteomes" id="UP001549146"/>
    </source>
</evidence>
<reference evidence="1 2" key="1">
    <citation type="submission" date="2024-06" db="EMBL/GenBank/DDBJ databases">
        <title>Genomic Encyclopedia of Type Strains, Phase IV (KMG-IV): sequencing the most valuable type-strain genomes for metagenomic binning, comparative biology and taxonomic classification.</title>
        <authorList>
            <person name="Goeker M."/>
        </authorList>
    </citation>
    <scope>NUCLEOTIDE SEQUENCE [LARGE SCALE GENOMIC DNA]</scope>
    <source>
        <strain evidence="1 2">DSM 29388</strain>
    </source>
</reference>
<name>A0ABV2LTH4_9FLAO</name>
<sequence>MKKIFAVLSLSLFLINCSETDVLIKTGKLEVTDLNLPHLPDGYNYEGWLLVDASYVSVGKITNDSINQNLARFSNIEVNDLADAQSFAITVESSGSAAPSNYVLLVGNFNGTSAQLSSDAEIPSGVLPLAKRLSAAFTVQTATIPQEDMGIYSENGIWFFKGNPDNRETTIQFDYEGLQYQAWLRKSYENTYYDLNMGVITSDTLSDNWKGFTLPSYQNNTPKFAGEDFLQQPSTGTTYPSNYFPLNVSGGEIIITPILAGYNNSTTPFPIYLLKGNVPENVTNDANQTYPLIINTNFGAKAIKQ</sequence>
<accession>A0ABV2LTH4</accession>